<dbReference type="EMBL" id="VFOL01000001">
    <property type="protein sequence ID" value="TQL35835.1"/>
    <property type="molecule type" value="Genomic_DNA"/>
</dbReference>
<name>A0A542XJ04_SALAC</name>
<evidence type="ECO:0000313" key="2">
    <source>
        <dbReference type="Proteomes" id="UP000315983"/>
    </source>
</evidence>
<organism evidence="1 2">
    <name type="scientific">Salinispora arenicola</name>
    <dbReference type="NCBI Taxonomy" id="168697"/>
    <lineage>
        <taxon>Bacteria</taxon>
        <taxon>Bacillati</taxon>
        <taxon>Actinomycetota</taxon>
        <taxon>Actinomycetes</taxon>
        <taxon>Micromonosporales</taxon>
        <taxon>Micromonosporaceae</taxon>
        <taxon>Salinispora</taxon>
    </lineage>
</organism>
<dbReference type="AlphaFoldDB" id="A0A542XJ04"/>
<reference evidence="1 2" key="1">
    <citation type="submission" date="2019-06" db="EMBL/GenBank/DDBJ databases">
        <title>Sequencing the genomes of 1000 actinobacteria strains.</title>
        <authorList>
            <person name="Klenk H.-P."/>
        </authorList>
    </citation>
    <scope>NUCLEOTIDE SEQUENCE [LARGE SCALE GENOMIC DNA]</scope>
    <source>
        <strain evidence="1 2">DSM 44819</strain>
    </source>
</reference>
<sequence length="54" mass="6020">MHNQVVVTGVRAWVATPRLTPASIRQPIVDWLSALGHQGICSRRLRGRMSVHTC</sequence>
<gene>
    <name evidence="1" type="ORF">FB564_0904</name>
</gene>
<comment type="caution">
    <text evidence="1">The sequence shown here is derived from an EMBL/GenBank/DDBJ whole genome shotgun (WGS) entry which is preliminary data.</text>
</comment>
<proteinExistence type="predicted"/>
<dbReference type="Proteomes" id="UP000315983">
    <property type="component" value="Unassembled WGS sequence"/>
</dbReference>
<evidence type="ECO:0000313" key="1">
    <source>
        <dbReference type="EMBL" id="TQL35835.1"/>
    </source>
</evidence>
<protein>
    <submittedName>
        <fullName evidence="1">Uncharacterized protein</fullName>
    </submittedName>
</protein>
<accession>A0A542XJ04</accession>